<evidence type="ECO:0000313" key="2">
    <source>
        <dbReference type="Proteomes" id="UP000556436"/>
    </source>
</evidence>
<keyword evidence="2" id="KW-1185">Reference proteome</keyword>
<dbReference type="RefSeq" id="WP_184730447.1">
    <property type="nucleotide sequence ID" value="NZ_BMRW01000001.1"/>
</dbReference>
<dbReference type="EMBL" id="JACHJG010000001">
    <property type="protein sequence ID" value="MBB4884673.1"/>
    <property type="molecule type" value="Genomic_DNA"/>
</dbReference>
<gene>
    <name evidence="1" type="ORF">FHS38_000682</name>
</gene>
<protein>
    <submittedName>
        <fullName evidence="1">Uncharacterized protein</fullName>
    </submittedName>
</protein>
<dbReference type="AlphaFoldDB" id="A0A7W7PD39"/>
<evidence type="ECO:0000313" key="1">
    <source>
        <dbReference type="EMBL" id="MBB4884673.1"/>
    </source>
</evidence>
<accession>A0A7W7PD39</accession>
<reference evidence="1 2" key="1">
    <citation type="submission" date="2020-08" db="EMBL/GenBank/DDBJ databases">
        <title>Genomic Encyclopedia of Type Strains, Phase III (KMG-III): the genomes of soil and plant-associated and newly described type strains.</title>
        <authorList>
            <person name="Whitman W."/>
        </authorList>
    </citation>
    <scope>NUCLEOTIDE SEQUENCE [LARGE SCALE GENOMIC DNA]</scope>
    <source>
        <strain evidence="1 2">CECT 3265</strain>
    </source>
</reference>
<organism evidence="1 2">
    <name type="scientific">Streptomyces netropsis</name>
    <name type="common">Streptoverticillium netropsis</name>
    <dbReference type="NCBI Taxonomy" id="55404"/>
    <lineage>
        <taxon>Bacteria</taxon>
        <taxon>Bacillati</taxon>
        <taxon>Actinomycetota</taxon>
        <taxon>Actinomycetes</taxon>
        <taxon>Kitasatosporales</taxon>
        <taxon>Streptomycetaceae</taxon>
        <taxon>Streptomyces</taxon>
    </lineage>
</organism>
<comment type="caution">
    <text evidence="1">The sequence shown here is derived from an EMBL/GenBank/DDBJ whole genome shotgun (WGS) entry which is preliminary data.</text>
</comment>
<dbReference type="Proteomes" id="UP000556436">
    <property type="component" value="Unassembled WGS sequence"/>
</dbReference>
<proteinExistence type="predicted"/>
<sequence length="71" mass="7255">MPNPVKDVTLTSANDPESLDELRGCCAAMAPHWTSTAPAPAPAPVPPSSIHGVSVPVASARLIDAMSDYGD</sequence>
<name>A0A7W7PD39_STRNE</name>